<proteinExistence type="predicted"/>
<evidence type="ECO:0000259" key="1">
    <source>
        <dbReference type="Pfam" id="PF00483"/>
    </source>
</evidence>
<dbReference type="Proteomes" id="UP000008703">
    <property type="component" value="Plasmid pSTRVI02"/>
</dbReference>
<geneLocation type="plasmid" evidence="2 3">
    <name>pSTRVI02</name>
</geneLocation>
<organism evidence="2 3">
    <name type="scientific">Streptomyces violaceusniger (strain Tu 4113)</name>
    <dbReference type="NCBI Taxonomy" id="653045"/>
    <lineage>
        <taxon>Bacteria</taxon>
        <taxon>Bacillati</taxon>
        <taxon>Actinomycetota</taxon>
        <taxon>Actinomycetes</taxon>
        <taxon>Kitasatosporales</taxon>
        <taxon>Streptomycetaceae</taxon>
        <taxon>Streptomyces</taxon>
        <taxon>Streptomyces violaceusniger group</taxon>
    </lineage>
</organism>
<name>G2PHE7_STRV4</name>
<dbReference type="InterPro" id="IPR050486">
    <property type="entry name" value="Mannose-1P_guanyltransferase"/>
</dbReference>
<dbReference type="PANTHER" id="PTHR22572">
    <property type="entry name" value="SUGAR-1-PHOSPHATE GUANYL TRANSFERASE"/>
    <property type="match status" value="1"/>
</dbReference>
<dbReference type="Pfam" id="PF00483">
    <property type="entry name" value="NTP_transferase"/>
    <property type="match status" value="1"/>
</dbReference>
<dbReference type="InterPro" id="IPR005835">
    <property type="entry name" value="NTP_transferase_dom"/>
</dbReference>
<protein>
    <submittedName>
        <fullName evidence="2">Nucleotidyl transferase</fullName>
    </submittedName>
</protein>
<keyword evidence="2" id="KW-0614">Plasmid</keyword>
<evidence type="ECO:0000313" key="3">
    <source>
        <dbReference type="Proteomes" id="UP000008703"/>
    </source>
</evidence>
<gene>
    <name evidence="2" type="ORF">Strvi_0016</name>
</gene>
<dbReference type="EMBL" id="CP002996">
    <property type="protein sequence ID" value="AEM88793.1"/>
    <property type="molecule type" value="Genomic_DNA"/>
</dbReference>
<evidence type="ECO:0000313" key="2">
    <source>
        <dbReference type="EMBL" id="AEM88793.1"/>
    </source>
</evidence>
<dbReference type="AlphaFoldDB" id="G2PHE7"/>
<sequence>MEPTITQAIILAGGRAERMRPYSDAMPKALMPVGGLPLITRQLTHLSQHGIEHVVIASGYQHRQISEFVGGGGYHGLNVRHAVDPYPLGTAGAVRYAHQALDDPSRPFLVLNGSVSTDLPLGPLFARHAEARASATMALVRYTSDRPVAMESEDGRIQALPKVQLLPYWTDSGLTVLKPYTVKMLPEVGEITDVYETVAAEGLLAAHHAPEQVFWRELATVGDIYTYPDSFGG</sequence>
<dbReference type="SUPFAM" id="SSF53448">
    <property type="entry name" value="Nucleotide-diphospho-sugar transferases"/>
    <property type="match status" value="1"/>
</dbReference>
<reference evidence="2" key="1">
    <citation type="submission" date="2011-08" db="EMBL/GenBank/DDBJ databases">
        <title>Complete sequence of plasmid 2 of Streptomyces violaceusniger Tu 4113.</title>
        <authorList>
            <consortium name="US DOE Joint Genome Institute"/>
            <person name="Lucas S."/>
            <person name="Han J."/>
            <person name="Lapidus A."/>
            <person name="Cheng J.-F."/>
            <person name="Goodwin L."/>
            <person name="Pitluck S."/>
            <person name="Peters L."/>
            <person name="Ivanova N."/>
            <person name="Daligault H."/>
            <person name="Detter J.C."/>
            <person name="Han C."/>
            <person name="Tapia R."/>
            <person name="Land M."/>
            <person name="Hauser L."/>
            <person name="Kyrpides N."/>
            <person name="Ivanova N."/>
            <person name="Pagani I."/>
            <person name="Hagen A."/>
            <person name="Katz L."/>
            <person name="Fiedler H.-P."/>
            <person name="Keasling J."/>
            <person name="Fortman J."/>
            <person name="Woyke T."/>
        </authorList>
    </citation>
    <scope>NUCLEOTIDE SEQUENCE [LARGE SCALE GENOMIC DNA]</scope>
    <source>
        <strain evidence="2">Tu 4113</strain>
        <plasmid evidence="2">pSTRVI02</plasmid>
    </source>
</reference>
<keyword evidence="3" id="KW-1185">Reference proteome</keyword>
<keyword evidence="2" id="KW-0808">Transferase</keyword>
<dbReference type="Gene3D" id="3.90.550.10">
    <property type="entry name" value="Spore Coat Polysaccharide Biosynthesis Protein SpsA, Chain A"/>
    <property type="match status" value="1"/>
</dbReference>
<dbReference type="CDD" id="cd04181">
    <property type="entry name" value="NTP_transferase"/>
    <property type="match status" value="1"/>
</dbReference>
<dbReference type="eggNOG" id="COG1208">
    <property type="taxonomic scope" value="Bacteria"/>
</dbReference>
<dbReference type="InterPro" id="IPR029044">
    <property type="entry name" value="Nucleotide-diphossugar_trans"/>
</dbReference>
<dbReference type="HOGENOM" id="CLU_029499_2_2_11"/>
<feature type="domain" description="Nucleotidyl transferase" evidence="1">
    <location>
        <begin position="8"/>
        <end position="147"/>
    </location>
</feature>
<dbReference type="GO" id="GO:0016740">
    <property type="term" value="F:transferase activity"/>
    <property type="evidence" value="ECO:0007669"/>
    <property type="project" value="UniProtKB-KW"/>
</dbReference>
<dbReference type="KEGG" id="svl:Strvi_0016"/>
<accession>G2PHE7</accession>
<dbReference type="RefSeq" id="WP_014043728.1">
    <property type="nucleotide sequence ID" value="NC_015952.1"/>
</dbReference>